<protein>
    <submittedName>
        <fullName evidence="1">Uncharacterized protein</fullName>
    </submittedName>
</protein>
<dbReference type="Proteomes" id="UP001186974">
    <property type="component" value="Unassembled WGS sequence"/>
</dbReference>
<keyword evidence="2" id="KW-1185">Reference proteome</keyword>
<accession>A0ACC3DAV7</accession>
<name>A0ACC3DAV7_9PEZI</name>
<reference evidence="1" key="1">
    <citation type="submission" date="2024-09" db="EMBL/GenBank/DDBJ databases">
        <title>Black Yeasts Isolated from many extreme environments.</title>
        <authorList>
            <person name="Coleine C."/>
            <person name="Stajich J.E."/>
            <person name="Selbmann L."/>
        </authorList>
    </citation>
    <scope>NUCLEOTIDE SEQUENCE</scope>
    <source>
        <strain evidence="1">CCFEE 5737</strain>
    </source>
</reference>
<proteinExistence type="predicted"/>
<evidence type="ECO:0000313" key="1">
    <source>
        <dbReference type="EMBL" id="KAK3064611.1"/>
    </source>
</evidence>
<evidence type="ECO:0000313" key="2">
    <source>
        <dbReference type="Proteomes" id="UP001186974"/>
    </source>
</evidence>
<sequence length="151" mass="16396">MPVTSALLHVAQVAFSAITGYHAYIAITNLQQYEEKTKKAGKYVEEANRQLYRTRTTQGAGAVAVLTTLISAVYLLAAQPSESVRLTLSAADVLLCLAVNRHMRSFWQGSVRAPGVTGYNEALKSTEHIMQQLPLLAGSWVVAFGLGVFKL</sequence>
<dbReference type="EMBL" id="JAWDJW010006468">
    <property type="protein sequence ID" value="KAK3064611.1"/>
    <property type="molecule type" value="Genomic_DNA"/>
</dbReference>
<organism evidence="1 2">
    <name type="scientific">Coniosporium uncinatum</name>
    <dbReference type="NCBI Taxonomy" id="93489"/>
    <lineage>
        <taxon>Eukaryota</taxon>
        <taxon>Fungi</taxon>
        <taxon>Dikarya</taxon>
        <taxon>Ascomycota</taxon>
        <taxon>Pezizomycotina</taxon>
        <taxon>Dothideomycetes</taxon>
        <taxon>Dothideomycetes incertae sedis</taxon>
        <taxon>Coniosporium</taxon>
    </lineage>
</organism>
<gene>
    <name evidence="1" type="ORF">LTS18_005621</name>
</gene>
<comment type="caution">
    <text evidence="1">The sequence shown here is derived from an EMBL/GenBank/DDBJ whole genome shotgun (WGS) entry which is preliminary data.</text>
</comment>